<dbReference type="InterPro" id="IPR058462">
    <property type="entry name" value="DUF8149"/>
</dbReference>
<dbReference type="RefSeq" id="WP_379781948.1">
    <property type="nucleotide sequence ID" value="NZ_JBHSWW010000163.1"/>
</dbReference>
<organism evidence="2 3">
    <name type="scientific">Halorubrum tibetense</name>
    <dbReference type="NCBI Taxonomy" id="175631"/>
    <lineage>
        <taxon>Archaea</taxon>
        <taxon>Methanobacteriati</taxon>
        <taxon>Methanobacteriota</taxon>
        <taxon>Stenosarchaea group</taxon>
        <taxon>Halobacteria</taxon>
        <taxon>Halobacteriales</taxon>
        <taxon>Haloferacaceae</taxon>
        <taxon>Halorubrum</taxon>
    </lineage>
</organism>
<keyword evidence="3" id="KW-1185">Reference proteome</keyword>
<reference evidence="2 3" key="1">
    <citation type="journal article" date="2019" name="Int. J. Syst. Evol. Microbiol.">
        <title>The Global Catalogue of Microorganisms (GCM) 10K type strain sequencing project: providing services to taxonomists for standard genome sequencing and annotation.</title>
        <authorList>
            <consortium name="The Broad Institute Genomics Platform"/>
            <consortium name="The Broad Institute Genome Sequencing Center for Infectious Disease"/>
            <person name="Wu L."/>
            <person name="Ma J."/>
        </authorList>
    </citation>
    <scope>NUCLEOTIDE SEQUENCE [LARGE SCALE GENOMIC DNA]</scope>
    <source>
        <strain evidence="2 3">CGMCC 1.3239</strain>
    </source>
</reference>
<protein>
    <recommendedName>
        <fullName evidence="1">DUF8149 domain-containing protein</fullName>
    </recommendedName>
</protein>
<evidence type="ECO:0000259" key="1">
    <source>
        <dbReference type="Pfam" id="PF26476"/>
    </source>
</evidence>
<dbReference type="AlphaFoldDB" id="A0ABD5SBA4"/>
<evidence type="ECO:0000313" key="2">
    <source>
        <dbReference type="EMBL" id="MFC6753920.1"/>
    </source>
</evidence>
<dbReference type="Pfam" id="PF26476">
    <property type="entry name" value="DUF8149"/>
    <property type="match status" value="1"/>
</dbReference>
<comment type="caution">
    <text evidence="2">The sequence shown here is derived from an EMBL/GenBank/DDBJ whole genome shotgun (WGS) entry which is preliminary data.</text>
</comment>
<feature type="domain" description="DUF8149" evidence="1">
    <location>
        <begin position="2"/>
        <end position="68"/>
    </location>
</feature>
<accession>A0ABD5SBA4</accession>
<dbReference type="EMBL" id="JBHSWW010000163">
    <property type="protein sequence ID" value="MFC6753920.1"/>
    <property type="molecule type" value="Genomic_DNA"/>
</dbReference>
<sequence>MSSEEPSVPIVCTDCGTETQVPLSDVADTLERHNDGKHDGEEVAEVDPALKDHLADLVAEDLGLFEDEHGAG</sequence>
<gene>
    <name evidence="2" type="ORF">ACFQEU_10685</name>
</gene>
<dbReference type="Proteomes" id="UP001596442">
    <property type="component" value="Unassembled WGS sequence"/>
</dbReference>
<evidence type="ECO:0000313" key="3">
    <source>
        <dbReference type="Proteomes" id="UP001596442"/>
    </source>
</evidence>
<name>A0ABD5SBA4_9EURY</name>
<proteinExistence type="predicted"/>